<evidence type="ECO:0000313" key="1">
    <source>
        <dbReference type="EMBL" id="KAJ8403464.1"/>
    </source>
</evidence>
<protein>
    <submittedName>
        <fullName evidence="1">Uncharacterized protein</fullName>
    </submittedName>
</protein>
<dbReference type="AlphaFoldDB" id="A0AAD7SJ25"/>
<accession>A0AAD7SJ25</accession>
<evidence type="ECO:0000313" key="2">
    <source>
        <dbReference type="Proteomes" id="UP001221898"/>
    </source>
</evidence>
<organism evidence="1 2">
    <name type="scientific">Aldrovandia affinis</name>
    <dbReference type="NCBI Taxonomy" id="143900"/>
    <lineage>
        <taxon>Eukaryota</taxon>
        <taxon>Metazoa</taxon>
        <taxon>Chordata</taxon>
        <taxon>Craniata</taxon>
        <taxon>Vertebrata</taxon>
        <taxon>Euteleostomi</taxon>
        <taxon>Actinopterygii</taxon>
        <taxon>Neopterygii</taxon>
        <taxon>Teleostei</taxon>
        <taxon>Notacanthiformes</taxon>
        <taxon>Halosauridae</taxon>
        <taxon>Aldrovandia</taxon>
    </lineage>
</organism>
<dbReference type="EMBL" id="JAINUG010000058">
    <property type="protein sequence ID" value="KAJ8403464.1"/>
    <property type="molecule type" value="Genomic_DNA"/>
</dbReference>
<comment type="caution">
    <text evidence="1">The sequence shown here is derived from an EMBL/GenBank/DDBJ whole genome shotgun (WGS) entry which is preliminary data.</text>
</comment>
<dbReference type="Proteomes" id="UP001221898">
    <property type="component" value="Unassembled WGS sequence"/>
</dbReference>
<keyword evidence="2" id="KW-1185">Reference proteome</keyword>
<name>A0AAD7SJ25_9TELE</name>
<gene>
    <name evidence="1" type="ORF">AAFF_G00352360</name>
</gene>
<reference evidence="1" key="1">
    <citation type="journal article" date="2023" name="Science">
        <title>Genome structures resolve the early diversification of teleost fishes.</title>
        <authorList>
            <person name="Parey E."/>
            <person name="Louis A."/>
            <person name="Montfort J."/>
            <person name="Bouchez O."/>
            <person name="Roques C."/>
            <person name="Iampietro C."/>
            <person name="Lluch J."/>
            <person name="Castinel A."/>
            <person name="Donnadieu C."/>
            <person name="Desvignes T."/>
            <person name="Floi Bucao C."/>
            <person name="Jouanno E."/>
            <person name="Wen M."/>
            <person name="Mejri S."/>
            <person name="Dirks R."/>
            <person name="Jansen H."/>
            <person name="Henkel C."/>
            <person name="Chen W.J."/>
            <person name="Zahm M."/>
            <person name="Cabau C."/>
            <person name="Klopp C."/>
            <person name="Thompson A.W."/>
            <person name="Robinson-Rechavi M."/>
            <person name="Braasch I."/>
            <person name="Lecointre G."/>
            <person name="Bobe J."/>
            <person name="Postlethwait J.H."/>
            <person name="Berthelot C."/>
            <person name="Roest Crollius H."/>
            <person name="Guiguen Y."/>
        </authorList>
    </citation>
    <scope>NUCLEOTIDE SEQUENCE</scope>
    <source>
        <strain evidence="1">NC1722</strain>
    </source>
</reference>
<sequence length="79" mass="8532">MALRAGTLFFRTLVGGARLQSRGQRCQPLIPEDQTGAGAGSPVRWRLGERLTGSLFDPPLLRVGVGGSEGRRDLREAEI</sequence>
<proteinExistence type="predicted"/>